<dbReference type="RefSeq" id="WP_245751571.1">
    <property type="nucleotide sequence ID" value="NZ_FODJ01000002.1"/>
</dbReference>
<dbReference type="Gene3D" id="1.10.3210.10">
    <property type="entry name" value="Hypothetical protein af1432"/>
    <property type="match status" value="1"/>
</dbReference>
<evidence type="ECO:0000313" key="2">
    <source>
        <dbReference type="EMBL" id="SEN83020.1"/>
    </source>
</evidence>
<dbReference type="InterPro" id="IPR003607">
    <property type="entry name" value="HD/PDEase_dom"/>
</dbReference>
<dbReference type="SMART" id="SM00471">
    <property type="entry name" value="HDc"/>
    <property type="match status" value="1"/>
</dbReference>
<dbReference type="PANTHER" id="PTHR46246">
    <property type="entry name" value="GUANOSINE-3',5'-BIS(DIPHOSPHATE) 3'-PYROPHOSPHOHYDROLASE MESH1"/>
    <property type="match status" value="1"/>
</dbReference>
<dbReference type="SUPFAM" id="SSF109604">
    <property type="entry name" value="HD-domain/PDEase-like"/>
    <property type="match status" value="1"/>
</dbReference>
<dbReference type="PANTHER" id="PTHR46246:SF1">
    <property type="entry name" value="GUANOSINE-3',5'-BIS(DIPHOSPHATE) 3'-PYROPHOSPHOHYDROLASE MESH1"/>
    <property type="match status" value="1"/>
</dbReference>
<accession>A0A1H8JQK4</accession>
<dbReference type="PROSITE" id="PS51831">
    <property type="entry name" value="HD"/>
    <property type="match status" value="1"/>
</dbReference>
<protein>
    <submittedName>
        <fullName evidence="2">HD domain-containing protein</fullName>
    </submittedName>
</protein>
<sequence>MLMTNNLMRAITYATKMHDGQKRKVDQSPYIAHPYRVAMLLASYHCDQDTVIAGLLHDVVEDTEGTIEDIKHLFNENIATLVHYVTEMDKNVNWEERKLASIKKMQHAPLAAKLVSCADKIDNLQSMIDSEQLLGVSIWHAFVRGKEKQIWYYTQMHQSIATDADHPLITMLASLLHTFNNG</sequence>
<dbReference type="STRING" id="872970.SAMN04488134_10243"/>
<reference evidence="2 3" key="1">
    <citation type="submission" date="2016-10" db="EMBL/GenBank/DDBJ databases">
        <authorList>
            <person name="de Groot N.N."/>
        </authorList>
    </citation>
    <scope>NUCLEOTIDE SEQUENCE [LARGE SCALE GENOMIC DNA]</scope>
    <source>
        <strain evidence="2 3">CGMCC 1.10434</strain>
    </source>
</reference>
<dbReference type="InterPro" id="IPR052194">
    <property type="entry name" value="MESH1"/>
</dbReference>
<dbReference type="EMBL" id="FODJ01000002">
    <property type="protein sequence ID" value="SEN83020.1"/>
    <property type="molecule type" value="Genomic_DNA"/>
</dbReference>
<proteinExistence type="predicted"/>
<gene>
    <name evidence="2" type="ORF">SAMN04488134_10243</name>
</gene>
<name>A0A1H8JQK4_9BACI</name>
<evidence type="ECO:0000259" key="1">
    <source>
        <dbReference type="PROSITE" id="PS51831"/>
    </source>
</evidence>
<dbReference type="InterPro" id="IPR006674">
    <property type="entry name" value="HD_domain"/>
</dbReference>
<keyword evidence="3" id="KW-1185">Reference proteome</keyword>
<dbReference type="AlphaFoldDB" id="A0A1H8JQK4"/>
<evidence type="ECO:0000313" key="3">
    <source>
        <dbReference type="Proteomes" id="UP000199300"/>
    </source>
</evidence>
<organism evidence="2 3">
    <name type="scientific">Amphibacillus marinus</name>
    <dbReference type="NCBI Taxonomy" id="872970"/>
    <lineage>
        <taxon>Bacteria</taxon>
        <taxon>Bacillati</taxon>
        <taxon>Bacillota</taxon>
        <taxon>Bacilli</taxon>
        <taxon>Bacillales</taxon>
        <taxon>Bacillaceae</taxon>
        <taxon>Amphibacillus</taxon>
    </lineage>
</organism>
<dbReference type="Proteomes" id="UP000199300">
    <property type="component" value="Unassembled WGS sequence"/>
</dbReference>
<dbReference type="GO" id="GO:0008893">
    <property type="term" value="F:guanosine-3',5'-bis(diphosphate) 3'-diphosphatase activity"/>
    <property type="evidence" value="ECO:0007669"/>
    <property type="project" value="TreeGrafter"/>
</dbReference>
<feature type="domain" description="HD" evidence="1">
    <location>
        <begin position="30"/>
        <end position="124"/>
    </location>
</feature>
<dbReference type="Pfam" id="PF13328">
    <property type="entry name" value="HD_4"/>
    <property type="match status" value="1"/>
</dbReference>